<evidence type="ECO:0000256" key="5">
    <source>
        <dbReference type="ARBA" id="ARBA00018753"/>
    </source>
</evidence>
<keyword evidence="12" id="KW-0648">Protein biosynthesis</keyword>
<evidence type="ECO:0000256" key="8">
    <source>
        <dbReference type="ARBA" id="ARBA00022598"/>
    </source>
</evidence>
<dbReference type="PANTHER" id="PTHR11586">
    <property type="entry name" value="TRNA-AMINOACYLATION COFACTOR ARC1 FAMILY MEMBER"/>
    <property type="match status" value="1"/>
</dbReference>
<evidence type="ECO:0000256" key="10">
    <source>
        <dbReference type="ARBA" id="ARBA00022840"/>
    </source>
</evidence>
<dbReference type="SUPFAM" id="SSF50249">
    <property type="entry name" value="Nucleic acid-binding proteins"/>
    <property type="match status" value="1"/>
</dbReference>
<keyword evidence="6" id="KW-0963">Cytoplasm</keyword>
<evidence type="ECO:0000256" key="16">
    <source>
        <dbReference type="PROSITE-ProRule" id="PRU00209"/>
    </source>
</evidence>
<sequence>MDLRVARVISAEAVKGSKKLLRIMVDLGGEERQVVSGIAPFYSPEELVGTLVVMIANLKPAKIFGIESRGMILAAGDEASLLIPRRDVAPGTKIR</sequence>
<dbReference type="PANTHER" id="PTHR11586:SF37">
    <property type="entry name" value="TRNA-BINDING DOMAIN-CONTAINING PROTEIN"/>
    <property type="match status" value="1"/>
</dbReference>
<dbReference type="InterPro" id="IPR002547">
    <property type="entry name" value="tRNA-bd_dom"/>
</dbReference>
<comment type="caution">
    <text evidence="18">The sequence shown here is derived from an EMBL/GenBank/DDBJ whole genome shotgun (WGS) entry which is preliminary data.</text>
</comment>
<keyword evidence="10" id="KW-0067">ATP-binding</keyword>
<dbReference type="FunFam" id="2.40.50.140:FF:000042">
    <property type="entry name" value="Methionine--tRNA ligase"/>
    <property type="match status" value="1"/>
</dbReference>
<dbReference type="NCBIfam" id="TIGR00399">
    <property type="entry name" value="metG_C_term"/>
    <property type="match status" value="1"/>
</dbReference>
<evidence type="ECO:0000256" key="1">
    <source>
        <dbReference type="ARBA" id="ARBA00003314"/>
    </source>
</evidence>
<comment type="catalytic activity">
    <reaction evidence="15">
        <text>tRNA(Met) + L-methionine + ATP = L-methionyl-tRNA(Met) + AMP + diphosphate</text>
        <dbReference type="Rhea" id="RHEA:13481"/>
        <dbReference type="Rhea" id="RHEA-COMP:9667"/>
        <dbReference type="Rhea" id="RHEA-COMP:9698"/>
        <dbReference type="ChEBI" id="CHEBI:30616"/>
        <dbReference type="ChEBI" id="CHEBI:33019"/>
        <dbReference type="ChEBI" id="CHEBI:57844"/>
        <dbReference type="ChEBI" id="CHEBI:78442"/>
        <dbReference type="ChEBI" id="CHEBI:78530"/>
        <dbReference type="ChEBI" id="CHEBI:456215"/>
        <dbReference type="EC" id="6.1.1.10"/>
    </reaction>
</comment>
<dbReference type="InterPro" id="IPR012340">
    <property type="entry name" value="NA-bd_OB-fold"/>
</dbReference>
<dbReference type="CDD" id="cd02800">
    <property type="entry name" value="tRNA_bind_EcMetRS_like"/>
    <property type="match status" value="1"/>
</dbReference>
<evidence type="ECO:0000256" key="12">
    <source>
        <dbReference type="ARBA" id="ARBA00022917"/>
    </source>
</evidence>
<dbReference type="EC" id="6.1.1.10" evidence="4"/>
<dbReference type="EMBL" id="DSBY01000326">
    <property type="protein sequence ID" value="HDS64032.1"/>
    <property type="molecule type" value="Genomic_DNA"/>
</dbReference>
<comment type="subunit">
    <text evidence="3">Homodimer.</text>
</comment>
<dbReference type="Gene3D" id="2.40.50.140">
    <property type="entry name" value="Nucleic acid-binding proteins"/>
    <property type="match status" value="1"/>
</dbReference>
<keyword evidence="7 16" id="KW-0820">tRNA-binding</keyword>
<comment type="subcellular location">
    <subcellularLocation>
        <location evidence="2">Cytoplasm</location>
    </subcellularLocation>
</comment>
<keyword evidence="8 18" id="KW-0436">Ligase</keyword>
<feature type="domain" description="TRNA-binding" evidence="17">
    <location>
        <begin position="1"/>
        <end position="95"/>
    </location>
</feature>
<keyword evidence="9" id="KW-0547">Nucleotide-binding</keyword>
<evidence type="ECO:0000256" key="3">
    <source>
        <dbReference type="ARBA" id="ARBA00011738"/>
    </source>
</evidence>
<evidence type="ECO:0000313" key="18">
    <source>
        <dbReference type="EMBL" id="HDS64032.1"/>
    </source>
</evidence>
<accession>A0A831LSG0</accession>
<evidence type="ECO:0000256" key="4">
    <source>
        <dbReference type="ARBA" id="ARBA00012838"/>
    </source>
</evidence>
<dbReference type="GO" id="GO:0004825">
    <property type="term" value="F:methionine-tRNA ligase activity"/>
    <property type="evidence" value="ECO:0007669"/>
    <property type="project" value="UniProtKB-EC"/>
</dbReference>
<comment type="function">
    <text evidence="1">Is required not only for elongation of protein synthesis but also for the initiation of all mRNA translation through initiator tRNA(fMet) aminoacylation.</text>
</comment>
<protein>
    <recommendedName>
        <fullName evidence="5">Methionine--tRNA ligase</fullName>
        <ecNumber evidence="4">6.1.1.10</ecNumber>
    </recommendedName>
    <alternativeName>
        <fullName evidence="14">Methionyl-tRNA synthetase</fullName>
    </alternativeName>
</protein>
<dbReference type="GO" id="GO:0005524">
    <property type="term" value="F:ATP binding"/>
    <property type="evidence" value="ECO:0007669"/>
    <property type="project" value="UniProtKB-KW"/>
</dbReference>
<dbReference type="AlphaFoldDB" id="A0A831LSG0"/>
<dbReference type="GO" id="GO:0006431">
    <property type="term" value="P:methionyl-tRNA aminoacylation"/>
    <property type="evidence" value="ECO:0007669"/>
    <property type="project" value="InterPro"/>
</dbReference>
<evidence type="ECO:0000256" key="14">
    <source>
        <dbReference type="ARBA" id="ARBA00030904"/>
    </source>
</evidence>
<keyword evidence="11 16" id="KW-0694">RNA-binding</keyword>
<evidence type="ECO:0000256" key="15">
    <source>
        <dbReference type="ARBA" id="ARBA00047364"/>
    </source>
</evidence>
<evidence type="ECO:0000256" key="7">
    <source>
        <dbReference type="ARBA" id="ARBA00022555"/>
    </source>
</evidence>
<reference evidence="18" key="1">
    <citation type="journal article" date="2020" name="mSystems">
        <title>Genome- and Community-Level Interaction Insights into Carbon Utilization and Element Cycling Functions of Hydrothermarchaeota in Hydrothermal Sediment.</title>
        <authorList>
            <person name="Zhou Z."/>
            <person name="Liu Y."/>
            <person name="Xu W."/>
            <person name="Pan J."/>
            <person name="Luo Z.H."/>
            <person name="Li M."/>
        </authorList>
    </citation>
    <scope>NUCLEOTIDE SEQUENCE</scope>
    <source>
        <strain evidence="18">SpSt-1183</strain>
    </source>
</reference>
<evidence type="ECO:0000256" key="11">
    <source>
        <dbReference type="ARBA" id="ARBA00022884"/>
    </source>
</evidence>
<evidence type="ECO:0000256" key="2">
    <source>
        <dbReference type="ARBA" id="ARBA00004496"/>
    </source>
</evidence>
<dbReference type="Proteomes" id="UP000885648">
    <property type="component" value="Unassembled WGS sequence"/>
</dbReference>
<dbReference type="InterPro" id="IPR004495">
    <property type="entry name" value="Met-tRNA-synth_bsu_C"/>
</dbReference>
<dbReference type="GO" id="GO:0000049">
    <property type="term" value="F:tRNA binding"/>
    <property type="evidence" value="ECO:0007669"/>
    <property type="project" value="UniProtKB-UniRule"/>
</dbReference>
<dbReference type="InterPro" id="IPR051270">
    <property type="entry name" value="Tyrosine-tRNA_ligase_regulator"/>
</dbReference>
<name>A0A831LSG0_9EURY</name>
<gene>
    <name evidence="18" type="primary">metG</name>
    <name evidence="18" type="ORF">ENN52_07960</name>
</gene>
<dbReference type="GO" id="GO:0005737">
    <property type="term" value="C:cytoplasm"/>
    <property type="evidence" value="ECO:0007669"/>
    <property type="project" value="UniProtKB-SubCell"/>
</dbReference>
<dbReference type="PROSITE" id="PS50886">
    <property type="entry name" value="TRBD"/>
    <property type="match status" value="1"/>
</dbReference>
<evidence type="ECO:0000256" key="13">
    <source>
        <dbReference type="ARBA" id="ARBA00023146"/>
    </source>
</evidence>
<dbReference type="Pfam" id="PF01588">
    <property type="entry name" value="tRNA_bind"/>
    <property type="match status" value="1"/>
</dbReference>
<evidence type="ECO:0000256" key="9">
    <source>
        <dbReference type="ARBA" id="ARBA00022741"/>
    </source>
</evidence>
<proteinExistence type="predicted"/>
<evidence type="ECO:0000256" key="6">
    <source>
        <dbReference type="ARBA" id="ARBA00022490"/>
    </source>
</evidence>
<keyword evidence="13" id="KW-0030">Aminoacyl-tRNA synthetase</keyword>
<organism evidence="18">
    <name type="scientific">Methanofollis liminatans</name>
    <dbReference type="NCBI Taxonomy" id="2201"/>
    <lineage>
        <taxon>Archaea</taxon>
        <taxon>Methanobacteriati</taxon>
        <taxon>Methanobacteriota</taxon>
        <taxon>Stenosarchaea group</taxon>
        <taxon>Methanomicrobia</taxon>
        <taxon>Methanomicrobiales</taxon>
        <taxon>Methanomicrobiaceae</taxon>
        <taxon>Methanofollis</taxon>
    </lineage>
</organism>
<evidence type="ECO:0000259" key="17">
    <source>
        <dbReference type="PROSITE" id="PS50886"/>
    </source>
</evidence>